<comment type="subcellular location">
    <subcellularLocation>
        <location evidence="1">Nucleus</location>
    </subcellularLocation>
</comment>
<dbReference type="SMART" id="SM00355">
    <property type="entry name" value="ZnF_C2H2"/>
    <property type="match status" value="2"/>
</dbReference>
<dbReference type="FunFam" id="3.30.160.60:FF:000065">
    <property type="entry name" value="B-cell CLL/lymphoma 6, member B"/>
    <property type="match status" value="1"/>
</dbReference>
<dbReference type="GeneID" id="30203570"/>
<dbReference type="PROSITE" id="PS00028">
    <property type="entry name" value="ZINC_FINGER_C2H2_1"/>
    <property type="match status" value="2"/>
</dbReference>
<dbReference type="PANTHER" id="PTHR23235">
    <property type="entry name" value="KRUEPPEL-LIKE TRANSCRIPTION FACTOR"/>
    <property type="match status" value="1"/>
</dbReference>
<feature type="compositionally biased region" description="Low complexity" evidence="8">
    <location>
        <begin position="174"/>
        <end position="196"/>
    </location>
</feature>
<dbReference type="Gene3D" id="3.30.160.60">
    <property type="entry name" value="Classic Zinc Finger"/>
    <property type="match status" value="2"/>
</dbReference>
<dbReference type="Pfam" id="PF00096">
    <property type="entry name" value="zf-C2H2"/>
    <property type="match status" value="2"/>
</dbReference>
<feature type="region of interest" description="Disordered" evidence="8">
    <location>
        <begin position="124"/>
        <end position="157"/>
    </location>
</feature>
<feature type="domain" description="C2H2-type" evidence="9">
    <location>
        <begin position="293"/>
        <end position="318"/>
    </location>
</feature>
<dbReference type="GO" id="GO:0008270">
    <property type="term" value="F:zinc ion binding"/>
    <property type="evidence" value="ECO:0007669"/>
    <property type="project" value="UniProtKB-KW"/>
</dbReference>
<evidence type="ECO:0000256" key="1">
    <source>
        <dbReference type="ARBA" id="ARBA00004123"/>
    </source>
</evidence>
<dbReference type="InterPro" id="IPR013087">
    <property type="entry name" value="Znf_C2H2_type"/>
</dbReference>
<evidence type="ECO:0000256" key="4">
    <source>
        <dbReference type="ARBA" id="ARBA00022771"/>
    </source>
</evidence>
<reference evidence="10 11" key="1">
    <citation type="journal article" date="2016" name="Proc. Natl. Acad. Sci. U.S.A.">
        <title>Comparative genomics of biotechnologically important yeasts.</title>
        <authorList>
            <person name="Riley R."/>
            <person name="Haridas S."/>
            <person name="Wolfe K.H."/>
            <person name="Lopes M.R."/>
            <person name="Hittinger C.T."/>
            <person name="Goeker M."/>
            <person name="Salamov A.A."/>
            <person name="Wisecaver J.H."/>
            <person name="Long T.M."/>
            <person name="Calvey C.H."/>
            <person name="Aerts A.L."/>
            <person name="Barry K.W."/>
            <person name="Choi C."/>
            <person name="Clum A."/>
            <person name="Coughlan A.Y."/>
            <person name="Deshpande S."/>
            <person name="Douglass A.P."/>
            <person name="Hanson S.J."/>
            <person name="Klenk H.-P."/>
            <person name="LaButti K.M."/>
            <person name="Lapidus A."/>
            <person name="Lindquist E.A."/>
            <person name="Lipzen A.M."/>
            <person name="Meier-Kolthoff J.P."/>
            <person name="Ohm R.A."/>
            <person name="Otillar R.P."/>
            <person name="Pangilinan J.L."/>
            <person name="Peng Y."/>
            <person name="Rokas A."/>
            <person name="Rosa C.A."/>
            <person name="Scheuner C."/>
            <person name="Sibirny A.A."/>
            <person name="Slot J.C."/>
            <person name="Stielow J.B."/>
            <person name="Sun H."/>
            <person name="Kurtzman C.P."/>
            <person name="Blackwell M."/>
            <person name="Grigoriev I.V."/>
            <person name="Jeffries T.W."/>
        </authorList>
    </citation>
    <scope>NUCLEOTIDE SEQUENCE [LARGE SCALE GENOMIC DNA]</scope>
    <source>
        <strain evidence="11">ATCC 58044 / CBS 1984 / NCYC 433 / NRRL Y-366-8</strain>
    </source>
</reference>
<evidence type="ECO:0000313" key="11">
    <source>
        <dbReference type="Proteomes" id="UP000094112"/>
    </source>
</evidence>
<dbReference type="EMBL" id="KV454210">
    <property type="protein sequence ID" value="ODQ59860.1"/>
    <property type="molecule type" value="Genomic_DNA"/>
</dbReference>
<dbReference type="PANTHER" id="PTHR23235:SF60">
    <property type="entry name" value="STRIPE, ISOFORM D"/>
    <property type="match status" value="1"/>
</dbReference>
<gene>
    <name evidence="10" type="ORF">WICANDRAFT_91810</name>
</gene>
<dbReference type="Proteomes" id="UP000094112">
    <property type="component" value="Unassembled WGS sequence"/>
</dbReference>
<keyword evidence="3" id="KW-0677">Repeat</keyword>
<feature type="compositionally biased region" description="Low complexity" evidence="8">
    <location>
        <begin position="212"/>
        <end position="254"/>
    </location>
</feature>
<evidence type="ECO:0000256" key="6">
    <source>
        <dbReference type="ARBA" id="ARBA00023242"/>
    </source>
</evidence>
<dbReference type="OrthoDB" id="654211at2759"/>
<keyword evidence="6" id="KW-0539">Nucleus</keyword>
<evidence type="ECO:0000313" key="10">
    <source>
        <dbReference type="EMBL" id="ODQ59860.1"/>
    </source>
</evidence>
<proteinExistence type="predicted"/>
<dbReference type="GO" id="GO:0000981">
    <property type="term" value="F:DNA-binding transcription factor activity, RNA polymerase II-specific"/>
    <property type="evidence" value="ECO:0007669"/>
    <property type="project" value="TreeGrafter"/>
</dbReference>
<feature type="region of interest" description="Disordered" evidence="8">
    <location>
        <begin position="172"/>
        <end position="265"/>
    </location>
</feature>
<dbReference type="InterPro" id="IPR036236">
    <property type="entry name" value="Znf_C2H2_sf"/>
</dbReference>
<protein>
    <recommendedName>
        <fullName evidence="9">C2H2-type domain-containing protein</fullName>
    </recommendedName>
</protein>
<evidence type="ECO:0000256" key="7">
    <source>
        <dbReference type="PROSITE-ProRule" id="PRU00042"/>
    </source>
</evidence>
<evidence type="ECO:0000256" key="3">
    <source>
        <dbReference type="ARBA" id="ARBA00022737"/>
    </source>
</evidence>
<dbReference type="FunFam" id="3.30.160.60:FF:001182">
    <property type="entry name" value="Zinc finger, C2H2 type"/>
    <property type="match status" value="1"/>
</dbReference>
<evidence type="ECO:0000256" key="5">
    <source>
        <dbReference type="ARBA" id="ARBA00022833"/>
    </source>
</evidence>
<dbReference type="GO" id="GO:0005634">
    <property type="term" value="C:nucleus"/>
    <property type="evidence" value="ECO:0007669"/>
    <property type="project" value="UniProtKB-SubCell"/>
</dbReference>
<accession>A0A1E3P3M8</accession>
<dbReference type="AlphaFoldDB" id="A0A1E3P3M8"/>
<dbReference type="RefSeq" id="XP_019039067.1">
    <property type="nucleotide sequence ID" value="XM_019186324.1"/>
</dbReference>
<keyword evidence="5" id="KW-0862">Zinc</keyword>
<sequence>MSIIHSDNIINSLIDQQSSTTASADNNTQEDTLNHYNPLHQYDQNIYDLLLQKENNQDIDKLEALSNDNLHLFNYKFNQSTTLNSNNTTTSSQIYTINPKQLNPKINSSTSSITSSNDHALLFDDSNSISSESDPLSSSTHSSTSSTPSTNFKQNNWSMNDEFKDAIATWISQNNNNNNNSSKNKTSKSNSISSTIPKFQKTSLTKRRKSDSLVSSTSFLSLDPQPTSSSHPHPHHPQQQPTPSSSSSSITPPIEESEEEEKPFKCESCPKAFRRSEHLKRHIRSVHSNVRPFPCKFCEKKFSRSDNLAQHLRTHNKH</sequence>
<dbReference type="SUPFAM" id="SSF57667">
    <property type="entry name" value="beta-beta-alpha zinc fingers"/>
    <property type="match status" value="1"/>
</dbReference>
<keyword evidence="11" id="KW-1185">Reference proteome</keyword>
<evidence type="ECO:0000256" key="2">
    <source>
        <dbReference type="ARBA" id="ARBA00022723"/>
    </source>
</evidence>
<dbReference type="GO" id="GO:0000978">
    <property type="term" value="F:RNA polymerase II cis-regulatory region sequence-specific DNA binding"/>
    <property type="evidence" value="ECO:0007669"/>
    <property type="project" value="TreeGrafter"/>
</dbReference>
<name>A0A1E3P3M8_WICAA</name>
<keyword evidence="4 7" id="KW-0863">Zinc-finger</keyword>
<feature type="compositionally biased region" description="Low complexity" evidence="8">
    <location>
        <begin position="126"/>
        <end position="150"/>
    </location>
</feature>
<feature type="domain" description="C2H2-type" evidence="9">
    <location>
        <begin position="264"/>
        <end position="292"/>
    </location>
</feature>
<organism evidence="10 11">
    <name type="scientific">Wickerhamomyces anomalus (strain ATCC 58044 / CBS 1984 / NCYC 433 / NRRL Y-366-8)</name>
    <name type="common">Yeast</name>
    <name type="synonym">Hansenula anomala</name>
    <dbReference type="NCBI Taxonomy" id="683960"/>
    <lineage>
        <taxon>Eukaryota</taxon>
        <taxon>Fungi</taxon>
        <taxon>Dikarya</taxon>
        <taxon>Ascomycota</taxon>
        <taxon>Saccharomycotina</taxon>
        <taxon>Saccharomycetes</taxon>
        <taxon>Phaffomycetales</taxon>
        <taxon>Wickerhamomycetaceae</taxon>
        <taxon>Wickerhamomyces</taxon>
    </lineage>
</organism>
<dbReference type="STRING" id="683960.A0A1E3P3M8"/>
<dbReference type="PROSITE" id="PS50157">
    <property type="entry name" value="ZINC_FINGER_C2H2_2"/>
    <property type="match status" value="2"/>
</dbReference>
<keyword evidence="2" id="KW-0479">Metal-binding</keyword>
<evidence type="ECO:0000256" key="8">
    <source>
        <dbReference type="SAM" id="MobiDB-lite"/>
    </source>
</evidence>
<evidence type="ECO:0000259" key="9">
    <source>
        <dbReference type="PROSITE" id="PS50157"/>
    </source>
</evidence>